<proteinExistence type="predicted"/>
<evidence type="ECO:0000313" key="2">
    <source>
        <dbReference type="Proteomes" id="UP001148482"/>
    </source>
</evidence>
<dbReference type="Proteomes" id="UP001148482">
    <property type="component" value="Unassembled WGS sequence"/>
</dbReference>
<dbReference type="AlphaFoldDB" id="A0A9X3CXE0"/>
<dbReference type="RefSeq" id="WP_266068480.1">
    <property type="nucleotide sequence ID" value="NZ_JAPJDA010000004.1"/>
</dbReference>
<gene>
    <name evidence="1" type="ORF">OQ279_03825</name>
</gene>
<accession>A0A9X3CXE0</accession>
<reference evidence="1" key="1">
    <citation type="submission" date="2022-11" db="EMBL/GenBank/DDBJ databases">
        <title>Salinimicrobium profundisediminis sp. nov., isolated from deep-sea sediment of the Mariana Trench.</title>
        <authorList>
            <person name="Fu H."/>
        </authorList>
    </citation>
    <scope>NUCLEOTIDE SEQUENCE</scope>
    <source>
        <strain evidence="1">MT39</strain>
    </source>
</reference>
<keyword evidence="2" id="KW-1185">Reference proteome</keyword>
<protein>
    <submittedName>
        <fullName evidence="1">Uncharacterized protein</fullName>
    </submittedName>
</protein>
<organism evidence="1 2">
    <name type="scientific">Salinimicrobium profundisediminis</name>
    <dbReference type="NCBI Taxonomy" id="2994553"/>
    <lineage>
        <taxon>Bacteria</taxon>
        <taxon>Pseudomonadati</taxon>
        <taxon>Bacteroidota</taxon>
        <taxon>Flavobacteriia</taxon>
        <taxon>Flavobacteriales</taxon>
        <taxon>Flavobacteriaceae</taxon>
        <taxon>Salinimicrobium</taxon>
    </lineage>
</organism>
<comment type="caution">
    <text evidence="1">The sequence shown here is derived from an EMBL/GenBank/DDBJ whole genome shotgun (WGS) entry which is preliminary data.</text>
</comment>
<evidence type="ECO:0000313" key="1">
    <source>
        <dbReference type="EMBL" id="MCX2837270.1"/>
    </source>
</evidence>
<name>A0A9X3CXE0_9FLAO</name>
<dbReference type="EMBL" id="JAPJDA010000004">
    <property type="protein sequence ID" value="MCX2837270.1"/>
    <property type="molecule type" value="Genomic_DNA"/>
</dbReference>
<sequence length="114" mass="13000">MIDINNLEPFGIWSIKEIGIIGRPINGPTKVILQEDILLIRKFRNNDVWHWPILIACEEWSSLKDVADLLHAMVIKMSELEKPVHLKDQMETIHLTTVSAMVDIIDSKTSKDAA</sequence>